<dbReference type="InterPro" id="IPR013680">
    <property type="entry name" value="VDCC_a2/dsu"/>
</dbReference>
<dbReference type="PANTHER" id="PTHR10166:SF63">
    <property type="entry name" value="STRAIGHTJACKET, ISOFORM C"/>
    <property type="match status" value="1"/>
</dbReference>
<dbReference type="PANTHER" id="PTHR10166">
    <property type="entry name" value="VOLTAGE-DEPENDENT CALCIUM CHANNEL SUBUNIT ALPHA-2/DELTA-RELATED"/>
    <property type="match status" value="1"/>
</dbReference>
<dbReference type="STRING" id="151549.A0A4C1VSK9"/>
<dbReference type="OrthoDB" id="10054666at2759"/>
<feature type="domain" description="Voltage-dependent calcium channel alpha-2/delta subunit conserved region" evidence="1">
    <location>
        <begin position="131"/>
        <end position="367"/>
    </location>
</feature>
<organism evidence="2 3">
    <name type="scientific">Eumeta variegata</name>
    <name type="common">Bagworm moth</name>
    <name type="synonym">Eumeta japonica</name>
    <dbReference type="NCBI Taxonomy" id="151549"/>
    <lineage>
        <taxon>Eukaryota</taxon>
        <taxon>Metazoa</taxon>
        <taxon>Ecdysozoa</taxon>
        <taxon>Arthropoda</taxon>
        <taxon>Hexapoda</taxon>
        <taxon>Insecta</taxon>
        <taxon>Pterygota</taxon>
        <taxon>Neoptera</taxon>
        <taxon>Endopterygota</taxon>
        <taxon>Lepidoptera</taxon>
        <taxon>Glossata</taxon>
        <taxon>Ditrysia</taxon>
        <taxon>Tineoidea</taxon>
        <taxon>Psychidae</taxon>
        <taxon>Oiketicinae</taxon>
        <taxon>Eumeta</taxon>
    </lineage>
</organism>
<accession>A0A4C1VSK9</accession>
<dbReference type="EMBL" id="BGZK01000412">
    <property type="protein sequence ID" value="GBP42126.1"/>
    <property type="molecule type" value="Genomic_DNA"/>
</dbReference>
<evidence type="ECO:0000313" key="3">
    <source>
        <dbReference type="Proteomes" id="UP000299102"/>
    </source>
</evidence>
<dbReference type="GO" id="GO:0005891">
    <property type="term" value="C:voltage-gated calcium channel complex"/>
    <property type="evidence" value="ECO:0007669"/>
    <property type="project" value="TreeGrafter"/>
</dbReference>
<dbReference type="AlphaFoldDB" id="A0A4C1VSK9"/>
<gene>
    <name evidence="2" type="ORF">EVAR_21130_1</name>
</gene>
<evidence type="ECO:0000313" key="2">
    <source>
        <dbReference type="EMBL" id="GBP42126.1"/>
    </source>
</evidence>
<dbReference type="GO" id="GO:0005245">
    <property type="term" value="F:voltage-gated calcium channel activity"/>
    <property type="evidence" value="ECO:0007669"/>
    <property type="project" value="TreeGrafter"/>
</dbReference>
<keyword evidence="3" id="KW-1185">Reference proteome</keyword>
<sequence>MIRHLSGVNPPFTGAEIKKTLKIFYPRKAPGIDGFTSDICQAMVLRLSIGNEGKLIERFDITYNTFVQPLEVAYNHEMLSKGGRLYFIISLGDHGLMQALDYDARNTAWFNSSISDSTSDDKGTEFIQRFGYIVAFLATHSGLTRWQTHPPREPHEDDDSLEFGRIWGRAIDEVWYRRAVDQHYVDPSSYVYSVQSVNDSCALVTAAHAVFHGDGRRKAPAAVVGFQFRHDRLAEWFENITSSCEHNKECTNLCRNDSWECFIVDNNGWIIVSGDGNYTGHFFGKVRPNIMLRLIEAEIFKAVHIVDYQAVCFRDKKTTNPASILITPLQNLRLIMSWFLATAVWLYNSISVAMAQVSGYSLDDVYDPNFENEDSFDDSYLSKPTSKVAERDFEKLVLINRTRPTPCDREMYLYQIDYNNIDEKLDKPVMNCDRPYYVQLVKYTNLLLIVADTLCPKEDVPLITVEATEVDYNESLPCLKHIHPLYRNRPVSCIKSHPDTSF</sequence>
<dbReference type="Proteomes" id="UP000299102">
    <property type="component" value="Unassembled WGS sequence"/>
</dbReference>
<evidence type="ECO:0000259" key="1">
    <source>
        <dbReference type="Pfam" id="PF08473"/>
    </source>
</evidence>
<dbReference type="InterPro" id="IPR051173">
    <property type="entry name" value="Ca_channel_alpha-2/delta"/>
</dbReference>
<reference evidence="2 3" key="1">
    <citation type="journal article" date="2019" name="Commun. Biol.">
        <title>The bagworm genome reveals a unique fibroin gene that provides high tensile strength.</title>
        <authorList>
            <person name="Kono N."/>
            <person name="Nakamura H."/>
            <person name="Ohtoshi R."/>
            <person name="Tomita M."/>
            <person name="Numata K."/>
            <person name="Arakawa K."/>
        </authorList>
    </citation>
    <scope>NUCLEOTIDE SEQUENCE [LARGE SCALE GENOMIC DNA]</scope>
</reference>
<dbReference type="Pfam" id="PF08473">
    <property type="entry name" value="VGCC_alpha2"/>
    <property type="match status" value="1"/>
</dbReference>
<proteinExistence type="predicted"/>
<name>A0A4C1VSK9_EUMVA</name>
<protein>
    <recommendedName>
        <fullName evidence="1">Voltage-dependent calcium channel alpha-2/delta subunit conserved region domain-containing protein</fullName>
    </recommendedName>
</protein>
<comment type="caution">
    <text evidence="2">The sequence shown here is derived from an EMBL/GenBank/DDBJ whole genome shotgun (WGS) entry which is preliminary data.</text>
</comment>